<accession>A0AAD6Y1I7</accession>
<feature type="region of interest" description="Disordered" evidence="1">
    <location>
        <begin position="381"/>
        <end position="405"/>
    </location>
</feature>
<organism evidence="2 3">
    <name type="scientific">Mycena pura</name>
    <dbReference type="NCBI Taxonomy" id="153505"/>
    <lineage>
        <taxon>Eukaryota</taxon>
        <taxon>Fungi</taxon>
        <taxon>Dikarya</taxon>
        <taxon>Basidiomycota</taxon>
        <taxon>Agaricomycotina</taxon>
        <taxon>Agaricomycetes</taxon>
        <taxon>Agaricomycetidae</taxon>
        <taxon>Agaricales</taxon>
        <taxon>Marasmiineae</taxon>
        <taxon>Mycenaceae</taxon>
        <taxon>Mycena</taxon>
    </lineage>
</organism>
<feature type="compositionally biased region" description="Low complexity" evidence="1">
    <location>
        <begin position="384"/>
        <end position="405"/>
    </location>
</feature>
<evidence type="ECO:0008006" key="4">
    <source>
        <dbReference type="Google" id="ProtNLM"/>
    </source>
</evidence>
<keyword evidence="3" id="KW-1185">Reference proteome</keyword>
<evidence type="ECO:0000313" key="3">
    <source>
        <dbReference type="Proteomes" id="UP001219525"/>
    </source>
</evidence>
<feature type="compositionally biased region" description="Polar residues" evidence="1">
    <location>
        <begin position="108"/>
        <end position="124"/>
    </location>
</feature>
<evidence type="ECO:0000256" key="1">
    <source>
        <dbReference type="SAM" id="MobiDB-lite"/>
    </source>
</evidence>
<dbReference type="AlphaFoldDB" id="A0AAD6Y1I7"/>
<dbReference type="EMBL" id="JARJCW010000122">
    <property type="protein sequence ID" value="KAJ7192288.1"/>
    <property type="molecule type" value="Genomic_DNA"/>
</dbReference>
<gene>
    <name evidence="2" type="ORF">GGX14DRAFT_596099</name>
</gene>
<comment type="caution">
    <text evidence="2">The sequence shown here is derived from an EMBL/GenBank/DDBJ whole genome shotgun (WGS) entry which is preliminary data.</text>
</comment>
<feature type="region of interest" description="Disordered" evidence="1">
    <location>
        <begin position="465"/>
        <end position="489"/>
    </location>
</feature>
<feature type="compositionally biased region" description="Acidic residues" evidence="1">
    <location>
        <begin position="465"/>
        <end position="474"/>
    </location>
</feature>
<feature type="region of interest" description="Disordered" evidence="1">
    <location>
        <begin position="97"/>
        <end position="181"/>
    </location>
</feature>
<sequence>MRKHRPRTPPSTPSHPGLSHVKAKSYDIVCSHQDSPISLFVAPRFAFWSLADASWSLTDAHSGPTAFVVASRFHSVDAPLLPPRALHSARDLPPHLARQHAADAVDSTAHSLPTVSTDPCSSIASADHPSPISPLDSPTSSLLSPTSTSSPLSPTSASPSLGSASRSTSPVPPLPTSSWSCRPAPTPMSKLDFPKFVDAPSAQAITGWLGRCEDVFEAWQAFNPTASIPIKVIISMAGVKLEEKNTAAWWTANREELKKLGSWSEFASKVRLNFVRPNWKMDQLADFYAVRQGPGSFEDFADRLQDVRNGLASAGLGFTINDSIYKNHLLFFCHPVLSLRVRNQKDLDYAATRVDALVANMAATWSSLVAEGLIRPVRAPAPAPATSATPSVAPASTTQPPASLPLLSSSEREAIRQARGCFNCRKTPADAGWTQHTSRDCPGDVSRGIPPRSAPVAVIMPHYEDEFDSDDDTNSDGYDTDQLNGLEFR</sequence>
<evidence type="ECO:0000313" key="2">
    <source>
        <dbReference type="EMBL" id="KAJ7192288.1"/>
    </source>
</evidence>
<name>A0AAD6Y1I7_9AGAR</name>
<proteinExistence type="predicted"/>
<dbReference type="Proteomes" id="UP001219525">
    <property type="component" value="Unassembled WGS sequence"/>
</dbReference>
<reference evidence="2" key="1">
    <citation type="submission" date="2023-03" db="EMBL/GenBank/DDBJ databases">
        <title>Massive genome expansion in bonnet fungi (Mycena s.s.) driven by repeated elements and novel gene families across ecological guilds.</title>
        <authorList>
            <consortium name="Lawrence Berkeley National Laboratory"/>
            <person name="Harder C.B."/>
            <person name="Miyauchi S."/>
            <person name="Viragh M."/>
            <person name="Kuo A."/>
            <person name="Thoen E."/>
            <person name="Andreopoulos B."/>
            <person name="Lu D."/>
            <person name="Skrede I."/>
            <person name="Drula E."/>
            <person name="Henrissat B."/>
            <person name="Morin E."/>
            <person name="Kohler A."/>
            <person name="Barry K."/>
            <person name="LaButti K."/>
            <person name="Morin E."/>
            <person name="Salamov A."/>
            <person name="Lipzen A."/>
            <person name="Mereny Z."/>
            <person name="Hegedus B."/>
            <person name="Baldrian P."/>
            <person name="Stursova M."/>
            <person name="Weitz H."/>
            <person name="Taylor A."/>
            <person name="Grigoriev I.V."/>
            <person name="Nagy L.G."/>
            <person name="Martin F."/>
            <person name="Kauserud H."/>
        </authorList>
    </citation>
    <scope>NUCLEOTIDE SEQUENCE</scope>
    <source>
        <strain evidence="2">9144</strain>
    </source>
</reference>
<protein>
    <recommendedName>
        <fullName evidence="4">Retrotransposon gag domain-containing protein</fullName>
    </recommendedName>
</protein>
<feature type="compositionally biased region" description="Low complexity" evidence="1">
    <location>
        <begin position="129"/>
        <end position="169"/>
    </location>
</feature>